<dbReference type="InterPro" id="IPR036390">
    <property type="entry name" value="WH_DNA-bd_sf"/>
</dbReference>
<dbReference type="Gene3D" id="1.20.120.530">
    <property type="entry name" value="GntR ligand-binding domain-like"/>
    <property type="match status" value="1"/>
</dbReference>
<dbReference type="Proteomes" id="UP000658131">
    <property type="component" value="Unassembled WGS sequence"/>
</dbReference>
<protein>
    <submittedName>
        <fullName evidence="5">FadR family transcriptional regulator</fullName>
    </submittedName>
</protein>
<keyword evidence="1" id="KW-0805">Transcription regulation</keyword>
<dbReference type="InterPro" id="IPR000524">
    <property type="entry name" value="Tscrpt_reg_HTH_GntR"/>
</dbReference>
<proteinExistence type="predicted"/>
<dbReference type="SUPFAM" id="SSF48008">
    <property type="entry name" value="GntR ligand-binding domain-like"/>
    <property type="match status" value="1"/>
</dbReference>
<dbReference type="CDD" id="cd07377">
    <property type="entry name" value="WHTH_GntR"/>
    <property type="match status" value="1"/>
</dbReference>
<dbReference type="InterPro" id="IPR011711">
    <property type="entry name" value="GntR_C"/>
</dbReference>
<dbReference type="InterPro" id="IPR036388">
    <property type="entry name" value="WH-like_DNA-bd_sf"/>
</dbReference>
<keyword evidence="3" id="KW-0804">Transcription</keyword>
<dbReference type="SMART" id="SM00345">
    <property type="entry name" value="HTH_GNTR"/>
    <property type="match status" value="1"/>
</dbReference>
<dbReference type="SUPFAM" id="SSF46785">
    <property type="entry name" value="Winged helix' DNA-binding domain"/>
    <property type="match status" value="1"/>
</dbReference>
<evidence type="ECO:0000313" key="6">
    <source>
        <dbReference type="Proteomes" id="UP000658131"/>
    </source>
</evidence>
<evidence type="ECO:0000259" key="4">
    <source>
        <dbReference type="PROSITE" id="PS50949"/>
    </source>
</evidence>
<dbReference type="RefSeq" id="WP_262400975.1">
    <property type="nucleotide sequence ID" value="NZ_JACRTB010000037.1"/>
</dbReference>
<sequence length="233" mass="26253">MDITSKSKNQRVTSTELVVDFVRSAIVEGKLRTGNRLPPEEELSKSIGVGRSSLREGMRVLSAYGVVEIRQGEGTFIVDRVAENFLDFMGFIPTEENLISALELRRVIEIGNIIAICSNITTAQIGMLEAVNNELLKEASYEENIWQDIEFHKLLISFGDNPLLVRINEMIAKMRREMLQKLFQRKGAASGAAEAHKAIIEALRQHDREACISAVEDHLGRTIKDARKIYHME</sequence>
<dbReference type="PROSITE" id="PS50949">
    <property type="entry name" value="HTH_GNTR"/>
    <property type="match status" value="1"/>
</dbReference>
<dbReference type="EMBL" id="JACRTB010000037">
    <property type="protein sequence ID" value="MBC8577583.1"/>
    <property type="molecule type" value="Genomic_DNA"/>
</dbReference>
<dbReference type="PANTHER" id="PTHR43537:SF5">
    <property type="entry name" value="UXU OPERON TRANSCRIPTIONAL REGULATOR"/>
    <property type="match status" value="1"/>
</dbReference>
<organism evidence="5 6">
    <name type="scientific">Yanshouia hominis</name>
    <dbReference type="NCBI Taxonomy" id="2763673"/>
    <lineage>
        <taxon>Bacteria</taxon>
        <taxon>Bacillati</taxon>
        <taxon>Bacillota</taxon>
        <taxon>Clostridia</taxon>
        <taxon>Eubacteriales</taxon>
        <taxon>Oscillospiraceae</taxon>
        <taxon>Yanshouia</taxon>
    </lineage>
</organism>
<evidence type="ECO:0000256" key="2">
    <source>
        <dbReference type="ARBA" id="ARBA00023125"/>
    </source>
</evidence>
<dbReference type="PANTHER" id="PTHR43537">
    <property type="entry name" value="TRANSCRIPTIONAL REGULATOR, GNTR FAMILY"/>
    <property type="match status" value="1"/>
</dbReference>
<keyword evidence="2" id="KW-0238">DNA-binding</keyword>
<dbReference type="Gene3D" id="1.10.10.10">
    <property type="entry name" value="Winged helix-like DNA-binding domain superfamily/Winged helix DNA-binding domain"/>
    <property type="match status" value="1"/>
</dbReference>
<feature type="domain" description="HTH gntR-type" evidence="4">
    <location>
        <begin position="12"/>
        <end position="80"/>
    </location>
</feature>
<accession>A0ABR7NME4</accession>
<evidence type="ECO:0000256" key="3">
    <source>
        <dbReference type="ARBA" id="ARBA00023163"/>
    </source>
</evidence>
<dbReference type="Pfam" id="PF07729">
    <property type="entry name" value="FCD"/>
    <property type="match status" value="1"/>
</dbReference>
<evidence type="ECO:0000313" key="5">
    <source>
        <dbReference type="EMBL" id="MBC8577583.1"/>
    </source>
</evidence>
<keyword evidence="6" id="KW-1185">Reference proteome</keyword>
<dbReference type="PRINTS" id="PR00035">
    <property type="entry name" value="HTHGNTR"/>
</dbReference>
<name>A0ABR7NME4_9FIRM</name>
<reference evidence="5 6" key="1">
    <citation type="submission" date="2020-08" db="EMBL/GenBank/DDBJ databases">
        <title>Genome public.</title>
        <authorList>
            <person name="Liu C."/>
            <person name="Sun Q."/>
        </authorList>
    </citation>
    <scope>NUCLEOTIDE SEQUENCE [LARGE SCALE GENOMIC DNA]</scope>
    <source>
        <strain evidence="5 6">BX1</strain>
    </source>
</reference>
<gene>
    <name evidence="5" type="ORF">H8717_14375</name>
</gene>
<evidence type="ECO:0000256" key="1">
    <source>
        <dbReference type="ARBA" id="ARBA00023015"/>
    </source>
</evidence>
<dbReference type="InterPro" id="IPR008920">
    <property type="entry name" value="TF_FadR/GntR_C"/>
</dbReference>
<dbReference type="Pfam" id="PF00392">
    <property type="entry name" value="GntR"/>
    <property type="match status" value="1"/>
</dbReference>
<comment type="caution">
    <text evidence="5">The sequence shown here is derived from an EMBL/GenBank/DDBJ whole genome shotgun (WGS) entry which is preliminary data.</text>
</comment>
<dbReference type="SMART" id="SM00895">
    <property type="entry name" value="FCD"/>
    <property type="match status" value="1"/>
</dbReference>